<proteinExistence type="predicted"/>
<dbReference type="GeneID" id="9620822"/>
<evidence type="ECO:0000313" key="3">
    <source>
        <dbReference type="Proteomes" id="UP000001058"/>
    </source>
</evidence>
<evidence type="ECO:0000313" key="2">
    <source>
        <dbReference type="EMBL" id="EFJ41156.1"/>
    </source>
</evidence>
<dbReference type="RefSeq" id="XP_002957724.1">
    <property type="nucleotide sequence ID" value="XM_002957678.1"/>
</dbReference>
<evidence type="ECO:0000256" key="1">
    <source>
        <dbReference type="SAM" id="MobiDB-lite"/>
    </source>
</evidence>
<dbReference type="Proteomes" id="UP000001058">
    <property type="component" value="Unassembled WGS sequence"/>
</dbReference>
<dbReference type="InParanoid" id="D8UGD8"/>
<feature type="region of interest" description="Disordered" evidence="1">
    <location>
        <begin position="27"/>
        <end position="54"/>
    </location>
</feature>
<reference evidence="2 3" key="1">
    <citation type="journal article" date="2010" name="Science">
        <title>Genomic analysis of organismal complexity in the multicellular green alga Volvox carteri.</title>
        <authorList>
            <person name="Prochnik S.E."/>
            <person name="Umen J."/>
            <person name="Nedelcu A.M."/>
            <person name="Hallmann A."/>
            <person name="Miller S.M."/>
            <person name="Nishii I."/>
            <person name="Ferris P."/>
            <person name="Kuo A."/>
            <person name="Mitros T."/>
            <person name="Fritz-Laylin L.K."/>
            <person name="Hellsten U."/>
            <person name="Chapman J."/>
            <person name="Simakov O."/>
            <person name="Rensing S.A."/>
            <person name="Terry A."/>
            <person name="Pangilinan J."/>
            <person name="Kapitonov V."/>
            <person name="Jurka J."/>
            <person name="Salamov A."/>
            <person name="Shapiro H."/>
            <person name="Schmutz J."/>
            <person name="Grimwood J."/>
            <person name="Lindquist E."/>
            <person name="Lucas S."/>
            <person name="Grigoriev I.V."/>
            <person name="Schmitt R."/>
            <person name="Kirk D."/>
            <person name="Rokhsar D.S."/>
        </authorList>
    </citation>
    <scope>NUCLEOTIDE SEQUENCE [LARGE SCALE GENOMIC DNA]</scope>
    <source>
        <strain evidence="3">f. Nagariensis / Eve</strain>
    </source>
</reference>
<sequence>MEWLPRARQVLHTLDELTAGFTSMQMDGHSTAQRSAQHSDQHSTAQQRTAPSSPVVHFRMGGCTAAAVVSSQGSRVKLTPQTLKKTGMRRWSCASDIAPVTASEAESLGNQARPLPRKQALTFLPAGTPPSERPLSGVGIHSIHIEHVRAKEGHLYPDRKTQHSEACMGYQGVSQGAAVKAAG</sequence>
<gene>
    <name evidence="2" type="ORF">VOLCADRAFT_98829</name>
</gene>
<dbReference type="KEGG" id="vcn:VOLCADRAFT_98829"/>
<dbReference type="AlphaFoldDB" id="D8UGD8"/>
<feature type="compositionally biased region" description="Polar residues" evidence="1">
    <location>
        <begin position="27"/>
        <end position="52"/>
    </location>
</feature>
<keyword evidence="3" id="KW-1185">Reference proteome</keyword>
<protein>
    <submittedName>
        <fullName evidence="2">Uncharacterized protein</fullName>
    </submittedName>
</protein>
<dbReference type="EMBL" id="GL378399">
    <property type="protein sequence ID" value="EFJ41156.1"/>
    <property type="molecule type" value="Genomic_DNA"/>
</dbReference>
<accession>D8UGD8</accession>
<name>D8UGD8_VOLCA</name>
<organism evidence="3">
    <name type="scientific">Volvox carteri f. nagariensis</name>
    <dbReference type="NCBI Taxonomy" id="3068"/>
    <lineage>
        <taxon>Eukaryota</taxon>
        <taxon>Viridiplantae</taxon>
        <taxon>Chlorophyta</taxon>
        <taxon>core chlorophytes</taxon>
        <taxon>Chlorophyceae</taxon>
        <taxon>CS clade</taxon>
        <taxon>Chlamydomonadales</taxon>
        <taxon>Volvocaceae</taxon>
        <taxon>Volvox</taxon>
    </lineage>
</organism>